<keyword evidence="4" id="KW-1185">Reference proteome</keyword>
<dbReference type="OrthoDB" id="178023at2"/>
<accession>A0A2T5MDU2</accession>
<gene>
    <name evidence="3" type="ORF">CJD38_14600</name>
</gene>
<dbReference type="AlphaFoldDB" id="A0A2T5MDU2"/>
<dbReference type="InterPro" id="IPR010752">
    <property type="entry name" value="DUF1329"/>
</dbReference>
<evidence type="ECO:0000313" key="3">
    <source>
        <dbReference type="EMBL" id="PTU30717.1"/>
    </source>
</evidence>
<dbReference type="Pfam" id="PF07044">
    <property type="entry name" value="DUF1329"/>
    <property type="match status" value="1"/>
</dbReference>
<name>A0A2T5MDU2_9GAMM</name>
<feature type="signal peptide" evidence="2">
    <location>
        <begin position="1"/>
        <end position="36"/>
    </location>
</feature>
<proteinExistence type="predicted"/>
<dbReference type="CDD" id="cd16329">
    <property type="entry name" value="LolA_like"/>
    <property type="match status" value="1"/>
</dbReference>
<dbReference type="EMBL" id="QANS01000005">
    <property type="protein sequence ID" value="PTU30717.1"/>
    <property type="molecule type" value="Genomic_DNA"/>
</dbReference>
<evidence type="ECO:0000313" key="4">
    <source>
        <dbReference type="Proteomes" id="UP000244248"/>
    </source>
</evidence>
<organism evidence="3 4">
    <name type="scientific">Stenotrophobium rhamnosiphilum</name>
    <dbReference type="NCBI Taxonomy" id="2029166"/>
    <lineage>
        <taxon>Bacteria</taxon>
        <taxon>Pseudomonadati</taxon>
        <taxon>Pseudomonadota</taxon>
        <taxon>Gammaproteobacteria</taxon>
        <taxon>Nevskiales</taxon>
        <taxon>Nevskiaceae</taxon>
        <taxon>Stenotrophobium</taxon>
    </lineage>
</organism>
<dbReference type="Proteomes" id="UP000244248">
    <property type="component" value="Unassembled WGS sequence"/>
</dbReference>
<sequence length="466" mass="52299">MATFAVRIFKRYASFGVTGSTAALLSLGLIATPALAKVSQAEADKLKSELTPVGAERAANSAGTIPKWEGGLKTAPPCYKGRGTRYCDPFPSDKPLFTITKANLATYKGQLTEGQKALFAKFGDSYKMNVYPTRRTVGFPDFVYEATTKNALNAELTNGGESLNGAVLGIPFPIPKTGNEPIWNHKLRYRGVGVDRWNNQAAVTTSGDFNLVKIHEQVKFLYDTRGITPEQLDNVGIYFMQVVTAPPRLAGQITLVHETMDQVKEPRRAWQYNPGQRRLRRAPNVGYDNPGTGADGLRTNDQTDTFNGATDRYTWKLVGKKEMYIPYNAYVVHSDKYKFKDIIRKGHINQDLPRYELHRVWVVESNIKPGTTHIYRKRVFYVDEDSWQIAAVDIYDARQTLWRVQESHLIGIYDLLGSGPVLETVYDLQSGRYLAQAMNNEDPETSEKNFEVNFFDPANVAKQASK</sequence>
<reference evidence="3 4" key="1">
    <citation type="submission" date="2018-04" db="EMBL/GenBank/DDBJ databases">
        <title>Novel species isolated from glacier.</title>
        <authorList>
            <person name="Liu Q."/>
            <person name="Xin Y.-H."/>
        </authorList>
    </citation>
    <scope>NUCLEOTIDE SEQUENCE [LARGE SCALE GENOMIC DNA]</scope>
    <source>
        <strain evidence="3 4">GT1R17</strain>
    </source>
</reference>
<feature type="region of interest" description="Disordered" evidence="1">
    <location>
        <begin position="282"/>
        <end position="302"/>
    </location>
</feature>
<keyword evidence="2" id="KW-0732">Signal</keyword>
<evidence type="ECO:0000256" key="1">
    <source>
        <dbReference type="SAM" id="MobiDB-lite"/>
    </source>
</evidence>
<feature type="chain" id="PRO_5015729051" evidence="2">
    <location>
        <begin position="37"/>
        <end position="466"/>
    </location>
</feature>
<comment type="caution">
    <text evidence="3">The sequence shown here is derived from an EMBL/GenBank/DDBJ whole genome shotgun (WGS) entry which is preliminary data.</text>
</comment>
<dbReference type="RefSeq" id="WP_107941090.1">
    <property type="nucleotide sequence ID" value="NZ_QANS01000005.1"/>
</dbReference>
<dbReference type="Gene3D" id="2.50.20.10">
    <property type="entry name" value="Lipoprotein localisation LolA/LolB/LppX"/>
    <property type="match status" value="1"/>
</dbReference>
<protein>
    <submittedName>
        <fullName evidence="3">DUF1329 domain-containing protein</fullName>
    </submittedName>
</protein>
<evidence type="ECO:0000256" key="2">
    <source>
        <dbReference type="SAM" id="SignalP"/>
    </source>
</evidence>